<dbReference type="AlphaFoldDB" id="A0A1H5HDA0"/>
<proteinExistence type="predicted"/>
<gene>
    <name evidence="1" type="ORF">SAMN04489740_0988</name>
</gene>
<reference evidence="1 2" key="1">
    <citation type="submission" date="2016-10" db="EMBL/GenBank/DDBJ databases">
        <authorList>
            <person name="de Groot N.N."/>
        </authorList>
    </citation>
    <scope>NUCLEOTIDE SEQUENCE [LARGE SCALE GENOMIC DNA]</scope>
    <source>
        <strain evidence="1 2">DSM 22274</strain>
    </source>
</reference>
<protein>
    <submittedName>
        <fullName evidence="1">Uncharacterized protein</fullName>
    </submittedName>
</protein>
<dbReference type="RefSeq" id="WP_074710814.1">
    <property type="nucleotide sequence ID" value="NZ_FNTV01000001.1"/>
</dbReference>
<name>A0A1H5HDA0_9MICC</name>
<dbReference type="Proteomes" id="UP000182725">
    <property type="component" value="Unassembled WGS sequence"/>
</dbReference>
<organism evidence="1 2">
    <name type="scientific">Arthrobacter alpinus</name>
    <dbReference type="NCBI Taxonomy" id="656366"/>
    <lineage>
        <taxon>Bacteria</taxon>
        <taxon>Bacillati</taxon>
        <taxon>Actinomycetota</taxon>
        <taxon>Actinomycetes</taxon>
        <taxon>Micrococcales</taxon>
        <taxon>Micrococcaceae</taxon>
        <taxon>Arthrobacter</taxon>
    </lineage>
</organism>
<evidence type="ECO:0000313" key="1">
    <source>
        <dbReference type="EMBL" id="SEE25972.1"/>
    </source>
</evidence>
<accession>A0A1H5HDA0</accession>
<dbReference type="EMBL" id="FNTV01000001">
    <property type="protein sequence ID" value="SEE25972.1"/>
    <property type="molecule type" value="Genomic_DNA"/>
</dbReference>
<evidence type="ECO:0000313" key="2">
    <source>
        <dbReference type="Proteomes" id="UP000182725"/>
    </source>
</evidence>
<sequence>MPLKIIKKMIGSALDIAPSPEFAARLKRNKQYQKVFEAPSLLDGPEHVIIGGRQEGKTTLAVKWLMDCPEGVQRVLITLNNDMAKSIKQDLGLPVGDPRVISYKTLFNGKVLPGVEYGIDETVSILTKMLGLRELPRLVTVQHAEAWQGVGGSGV</sequence>